<evidence type="ECO:0000256" key="4">
    <source>
        <dbReference type="ARBA" id="ARBA00005988"/>
    </source>
</evidence>
<evidence type="ECO:0000256" key="15">
    <source>
        <dbReference type="ARBA" id="ARBA00023157"/>
    </source>
</evidence>
<evidence type="ECO:0000256" key="13">
    <source>
        <dbReference type="ARBA" id="ARBA00023049"/>
    </source>
</evidence>
<feature type="domain" description="Peptidase M14" evidence="19">
    <location>
        <begin position="116"/>
        <end position="424"/>
    </location>
</feature>
<evidence type="ECO:0000313" key="21">
    <source>
        <dbReference type="Proteomes" id="UP001309876"/>
    </source>
</evidence>
<dbReference type="SMART" id="SM00631">
    <property type="entry name" value="Zn_pept"/>
    <property type="match status" value="1"/>
</dbReference>
<evidence type="ECO:0000256" key="9">
    <source>
        <dbReference type="ARBA" id="ARBA00022729"/>
    </source>
</evidence>
<dbReference type="GO" id="GO:0008270">
    <property type="term" value="F:zinc ion binding"/>
    <property type="evidence" value="ECO:0007669"/>
    <property type="project" value="InterPro"/>
</dbReference>
<evidence type="ECO:0000256" key="12">
    <source>
        <dbReference type="ARBA" id="ARBA00023026"/>
    </source>
</evidence>
<proteinExistence type="inferred from homology"/>
<dbReference type="PANTHER" id="PTHR11705:SF143">
    <property type="entry name" value="SLL0236 PROTEIN"/>
    <property type="match status" value="1"/>
</dbReference>
<evidence type="ECO:0000313" key="20">
    <source>
        <dbReference type="EMBL" id="KAK5091471.1"/>
    </source>
</evidence>
<evidence type="ECO:0000256" key="5">
    <source>
        <dbReference type="ARBA" id="ARBA00022525"/>
    </source>
</evidence>
<evidence type="ECO:0000259" key="19">
    <source>
        <dbReference type="PROSITE" id="PS52035"/>
    </source>
</evidence>
<reference evidence="20 21" key="1">
    <citation type="submission" date="2023-08" db="EMBL/GenBank/DDBJ databases">
        <title>Black Yeasts Isolated from many extreme environments.</title>
        <authorList>
            <person name="Coleine C."/>
            <person name="Stajich J.E."/>
            <person name="Selbmann L."/>
        </authorList>
    </citation>
    <scope>NUCLEOTIDE SEQUENCE [LARGE SCALE GENOMIC DNA]</scope>
    <source>
        <strain evidence="20 21">CCFEE 5910</strain>
    </source>
</reference>
<evidence type="ECO:0000256" key="17">
    <source>
        <dbReference type="SAM" id="MobiDB-lite"/>
    </source>
</evidence>
<dbReference type="InterPro" id="IPR036990">
    <property type="entry name" value="M14A-like_propep"/>
</dbReference>
<dbReference type="PROSITE" id="PS52035">
    <property type="entry name" value="PEPTIDASE_M14"/>
    <property type="match status" value="1"/>
</dbReference>
<dbReference type="EMBL" id="JAVRRJ010000001">
    <property type="protein sequence ID" value="KAK5091471.1"/>
    <property type="molecule type" value="Genomic_DNA"/>
</dbReference>
<organism evidence="20 21">
    <name type="scientific">Lithohypha guttulata</name>
    <dbReference type="NCBI Taxonomy" id="1690604"/>
    <lineage>
        <taxon>Eukaryota</taxon>
        <taxon>Fungi</taxon>
        <taxon>Dikarya</taxon>
        <taxon>Ascomycota</taxon>
        <taxon>Pezizomycotina</taxon>
        <taxon>Eurotiomycetes</taxon>
        <taxon>Chaetothyriomycetidae</taxon>
        <taxon>Chaetothyriales</taxon>
        <taxon>Trichomeriaceae</taxon>
        <taxon>Lithohypha</taxon>
    </lineage>
</organism>
<evidence type="ECO:0000256" key="11">
    <source>
        <dbReference type="ARBA" id="ARBA00022833"/>
    </source>
</evidence>
<dbReference type="Pfam" id="PF00246">
    <property type="entry name" value="Peptidase_M14"/>
    <property type="match status" value="1"/>
</dbReference>
<gene>
    <name evidence="20" type="ORF">LTR05_001654</name>
</gene>
<dbReference type="GO" id="GO:0005576">
    <property type="term" value="C:extracellular region"/>
    <property type="evidence" value="ECO:0007669"/>
    <property type="project" value="UniProtKB-SubCell"/>
</dbReference>
<dbReference type="Proteomes" id="UP001309876">
    <property type="component" value="Unassembled WGS sequence"/>
</dbReference>
<keyword evidence="7" id="KW-0645">Protease</keyword>
<dbReference type="CDD" id="cd03860">
    <property type="entry name" value="M14_CP_A-B_like"/>
    <property type="match status" value="1"/>
</dbReference>
<evidence type="ECO:0000256" key="6">
    <source>
        <dbReference type="ARBA" id="ARBA00022645"/>
    </source>
</evidence>
<evidence type="ECO:0000256" key="7">
    <source>
        <dbReference type="ARBA" id="ARBA00022670"/>
    </source>
</evidence>
<dbReference type="SUPFAM" id="SSF54897">
    <property type="entry name" value="Protease propeptides/inhibitors"/>
    <property type="match status" value="1"/>
</dbReference>
<keyword evidence="13" id="KW-0482">Metalloprotease</keyword>
<comment type="subcellular location">
    <subcellularLocation>
        <location evidence="3">Secreted</location>
    </subcellularLocation>
</comment>
<dbReference type="Gene3D" id="3.30.70.340">
    <property type="entry name" value="Metallocarboxypeptidase-like"/>
    <property type="match status" value="1"/>
</dbReference>
<dbReference type="FunFam" id="3.40.630.10:FF:000165">
    <property type="entry name" value="Glucan 1,4-alpha-glucosidase, putative"/>
    <property type="match status" value="1"/>
</dbReference>
<evidence type="ECO:0000256" key="8">
    <source>
        <dbReference type="ARBA" id="ARBA00022723"/>
    </source>
</evidence>
<evidence type="ECO:0000256" key="16">
    <source>
        <dbReference type="PROSITE-ProRule" id="PRU01379"/>
    </source>
</evidence>
<sequence>MKPFLLAPLVAALVAGAAVRSSDSVNYDGFKVFRVNTKGQFRSVQEKLSTLSFEQWDFDPARHMDIVLAPEQLTAFKDLNLDYHCMHEDLGASIAAESVSKSIWKRQADDLSWYDNYHPYDDHRTYFEDLQASFPNNSEFVSSGTSYEGRDLYGLHLYGAGGPGKPAVLWHGTVHAREWITAMVIEYLTLNLLTGYATDNVTQSFLDNYDFYIFPFVNPDGFVHSQTVNRLWRKNRQPPPPTAENQTCFGRDINRQWPWSWNDSSPPGGSSPNPCSQTYRGESPSDGPENQGLVALVNKLRDQQGIKLYIDWHSYGQYILSPWGYNCTVYAETLGQHTKLAALTGDAIRTGANGTTFTFGPSCSTLYATSGSSVDYIYGVGQAKFSYTIELRDTGDYGFVLPPAQIRGSVEEQWAGMRTMLALLDEEFFDGLGPAAEFGEIRR</sequence>
<dbReference type="PANTHER" id="PTHR11705">
    <property type="entry name" value="PROTEASE FAMILY M14 CARBOXYPEPTIDASE A,B"/>
    <property type="match status" value="1"/>
</dbReference>
<evidence type="ECO:0000256" key="10">
    <source>
        <dbReference type="ARBA" id="ARBA00022801"/>
    </source>
</evidence>
<evidence type="ECO:0000256" key="3">
    <source>
        <dbReference type="ARBA" id="ARBA00004613"/>
    </source>
</evidence>
<keyword evidence="15" id="KW-1015">Disulfide bond</keyword>
<dbReference type="PRINTS" id="PR00765">
    <property type="entry name" value="CRBOXYPTASEA"/>
</dbReference>
<feature type="signal peptide" evidence="18">
    <location>
        <begin position="1"/>
        <end position="24"/>
    </location>
</feature>
<name>A0AAN7YLM2_9EURO</name>
<feature type="compositionally biased region" description="Low complexity" evidence="17">
    <location>
        <begin position="260"/>
        <end position="274"/>
    </location>
</feature>
<keyword evidence="5" id="KW-0964">Secreted</keyword>
<keyword evidence="12" id="KW-0843">Virulence</keyword>
<evidence type="ECO:0000256" key="2">
    <source>
        <dbReference type="ARBA" id="ARBA00003091"/>
    </source>
</evidence>
<comment type="function">
    <text evidence="2">Extracellular metalloprotease that contributes to pathogenicity.</text>
</comment>
<protein>
    <recommendedName>
        <fullName evidence="19">Peptidase M14 domain-containing protein</fullName>
    </recommendedName>
</protein>
<evidence type="ECO:0000256" key="18">
    <source>
        <dbReference type="SAM" id="SignalP"/>
    </source>
</evidence>
<comment type="caution">
    <text evidence="20">The sequence shown here is derived from an EMBL/GenBank/DDBJ whole genome shotgun (WGS) entry which is preliminary data.</text>
</comment>
<keyword evidence="9 18" id="KW-0732">Signal</keyword>
<dbReference type="AlphaFoldDB" id="A0AAN7YLM2"/>
<keyword evidence="10" id="KW-0378">Hydrolase</keyword>
<comment type="similarity">
    <text evidence="4 16">Belongs to the peptidase M14 family.</text>
</comment>
<feature type="active site" description="Proton donor/acceptor" evidence="16">
    <location>
        <position position="390"/>
    </location>
</feature>
<accession>A0AAN7YLM2</accession>
<keyword evidence="21" id="KW-1185">Reference proteome</keyword>
<dbReference type="InterPro" id="IPR000834">
    <property type="entry name" value="Peptidase_M14"/>
</dbReference>
<dbReference type="SUPFAM" id="SSF53187">
    <property type="entry name" value="Zn-dependent exopeptidases"/>
    <property type="match status" value="1"/>
</dbReference>
<dbReference type="Gene3D" id="3.40.630.10">
    <property type="entry name" value="Zn peptidases"/>
    <property type="match status" value="1"/>
</dbReference>
<evidence type="ECO:0000256" key="14">
    <source>
        <dbReference type="ARBA" id="ARBA00023145"/>
    </source>
</evidence>
<keyword evidence="6" id="KW-0121">Carboxypeptidase</keyword>
<dbReference type="GO" id="GO:0006508">
    <property type="term" value="P:proteolysis"/>
    <property type="evidence" value="ECO:0007669"/>
    <property type="project" value="UniProtKB-KW"/>
</dbReference>
<feature type="chain" id="PRO_5042821421" description="Peptidase M14 domain-containing protein" evidence="18">
    <location>
        <begin position="25"/>
        <end position="443"/>
    </location>
</feature>
<keyword evidence="8" id="KW-0479">Metal-binding</keyword>
<dbReference type="GO" id="GO:0004181">
    <property type="term" value="F:metallocarboxypeptidase activity"/>
    <property type="evidence" value="ECO:0007669"/>
    <property type="project" value="InterPro"/>
</dbReference>
<keyword evidence="14" id="KW-0865">Zymogen</keyword>
<evidence type="ECO:0000256" key="1">
    <source>
        <dbReference type="ARBA" id="ARBA00001947"/>
    </source>
</evidence>
<comment type="cofactor">
    <cofactor evidence="1">
        <name>Zn(2+)</name>
        <dbReference type="ChEBI" id="CHEBI:29105"/>
    </cofactor>
</comment>
<feature type="region of interest" description="Disordered" evidence="17">
    <location>
        <begin position="260"/>
        <end position="291"/>
    </location>
</feature>
<keyword evidence="11" id="KW-0862">Zinc</keyword>